<keyword evidence="4" id="KW-1185">Reference proteome</keyword>
<proteinExistence type="predicted"/>
<keyword evidence="1" id="KW-0812">Transmembrane</keyword>
<evidence type="ECO:0000256" key="1">
    <source>
        <dbReference type="SAM" id="Phobius"/>
    </source>
</evidence>
<accession>A0A7J0HAU5</accession>
<dbReference type="Pfam" id="PF12937">
    <property type="entry name" value="F-box-like"/>
    <property type="match status" value="1"/>
</dbReference>
<sequence length="337" mass="38196">MNFDSLEQNVEHLGGAAMSAVHPDIIQTHILTRLDGPTLASVGCASSQLYSLSSSDGLWQRICHRMWPSTADPHLQRLISAFPAGHRTFYFDAFPCLNHPTPSHNCRPTASSAVVSAVDIRYHNKLILSKIHETETESGWFLCSPFRVDLLDPKETVPSSVKFQSGEDTCLSDLEDNLTLNWILIDPTRNRAANFSSLRPVSVNRHWLTSDVQVRYAKVLPGERRGELVVCAAVITCGRREGGELQLKEVSLHVEDMEGKNLNGRESSLILQDAMENGERRREKIGEEQERYAEYLKMKREMAERKQRRERRLDMVCIATGVTLFFVSMLVLLRRFS</sequence>
<gene>
    <name evidence="3" type="ORF">Acr_28g0009320</name>
</gene>
<dbReference type="AlphaFoldDB" id="A0A7J0HAU5"/>
<reference evidence="3 4" key="1">
    <citation type="submission" date="2019-07" db="EMBL/GenBank/DDBJ databases">
        <title>De Novo Assembly of kiwifruit Actinidia rufa.</title>
        <authorList>
            <person name="Sugita-Konishi S."/>
            <person name="Sato K."/>
            <person name="Mori E."/>
            <person name="Abe Y."/>
            <person name="Kisaki G."/>
            <person name="Hamano K."/>
            <person name="Suezawa K."/>
            <person name="Otani M."/>
            <person name="Fukuda T."/>
            <person name="Manabe T."/>
            <person name="Gomi K."/>
            <person name="Tabuchi M."/>
            <person name="Akimitsu K."/>
            <person name="Kataoka I."/>
        </authorList>
    </citation>
    <scope>NUCLEOTIDE SEQUENCE [LARGE SCALE GENOMIC DNA]</scope>
    <source>
        <strain evidence="4">cv. Fuchu</strain>
    </source>
</reference>
<protein>
    <submittedName>
        <fullName evidence="3">F-box family protein</fullName>
    </submittedName>
</protein>
<dbReference type="PANTHER" id="PTHR33736:SF18">
    <property type="entry name" value="F-BOX DOMAIN-CONTAINING PROTEIN"/>
    <property type="match status" value="1"/>
</dbReference>
<organism evidence="3 4">
    <name type="scientific">Actinidia rufa</name>
    <dbReference type="NCBI Taxonomy" id="165716"/>
    <lineage>
        <taxon>Eukaryota</taxon>
        <taxon>Viridiplantae</taxon>
        <taxon>Streptophyta</taxon>
        <taxon>Embryophyta</taxon>
        <taxon>Tracheophyta</taxon>
        <taxon>Spermatophyta</taxon>
        <taxon>Magnoliopsida</taxon>
        <taxon>eudicotyledons</taxon>
        <taxon>Gunneridae</taxon>
        <taxon>Pentapetalae</taxon>
        <taxon>asterids</taxon>
        <taxon>Ericales</taxon>
        <taxon>Actinidiaceae</taxon>
        <taxon>Actinidia</taxon>
    </lineage>
</organism>
<keyword evidence="1" id="KW-1133">Transmembrane helix</keyword>
<dbReference type="OrthoDB" id="671172at2759"/>
<evidence type="ECO:0000313" key="4">
    <source>
        <dbReference type="Proteomes" id="UP000585474"/>
    </source>
</evidence>
<evidence type="ECO:0000259" key="2">
    <source>
        <dbReference type="Pfam" id="PF12937"/>
    </source>
</evidence>
<dbReference type="InterPro" id="IPR045283">
    <property type="entry name" value="AT3G44326-like"/>
</dbReference>
<comment type="caution">
    <text evidence="3">The sequence shown here is derived from an EMBL/GenBank/DDBJ whole genome shotgun (WGS) entry which is preliminary data.</text>
</comment>
<evidence type="ECO:0000313" key="3">
    <source>
        <dbReference type="EMBL" id="GFZ20227.1"/>
    </source>
</evidence>
<dbReference type="Proteomes" id="UP000585474">
    <property type="component" value="Unassembled WGS sequence"/>
</dbReference>
<dbReference type="InterPro" id="IPR001810">
    <property type="entry name" value="F-box_dom"/>
</dbReference>
<dbReference type="InterPro" id="IPR036047">
    <property type="entry name" value="F-box-like_dom_sf"/>
</dbReference>
<dbReference type="SUPFAM" id="SSF81383">
    <property type="entry name" value="F-box domain"/>
    <property type="match status" value="1"/>
</dbReference>
<name>A0A7J0HAU5_9ERIC</name>
<feature type="transmembrane region" description="Helical" evidence="1">
    <location>
        <begin position="313"/>
        <end position="333"/>
    </location>
</feature>
<feature type="domain" description="F-box" evidence="2">
    <location>
        <begin position="23"/>
        <end position="64"/>
    </location>
</feature>
<dbReference type="PANTHER" id="PTHR33736">
    <property type="entry name" value="F-BOX PROTEIN-RELATED"/>
    <property type="match status" value="1"/>
</dbReference>
<dbReference type="EMBL" id="BJWL01000028">
    <property type="protein sequence ID" value="GFZ20227.1"/>
    <property type="molecule type" value="Genomic_DNA"/>
</dbReference>
<dbReference type="Gene3D" id="1.20.1280.50">
    <property type="match status" value="1"/>
</dbReference>
<keyword evidence="1" id="KW-0472">Membrane</keyword>